<dbReference type="OrthoDB" id="230531at2"/>
<dbReference type="GO" id="GO:0046872">
    <property type="term" value="F:metal ion binding"/>
    <property type="evidence" value="ECO:0007669"/>
    <property type="project" value="UniProtKB-KW"/>
</dbReference>
<comment type="similarity">
    <text evidence="2">Belongs to the FPP/GGPP synthase family.</text>
</comment>
<dbReference type="Gene3D" id="1.10.600.10">
    <property type="entry name" value="Farnesyl Diphosphate Synthase"/>
    <property type="match status" value="1"/>
</dbReference>
<evidence type="ECO:0000256" key="3">
    <source>
        <dbReference type="ARBA" id="ARBA00022679"/>
    </source>
</evidence>
<evidence type="ECO:0000256" key="5">
    <source>
        <dbReference type="ARBA" id="ARBA00022842"/>
    </source>
</evidence>
<protein>
    <submittedName>
        <fullName evidence="6">Polyprenyl synthetase</fullName>
    </submittedName>
</protein>
<gene>
    <name evidence="6" type="ORF">A6X21_23165</name>
</gene>
<accession>A0A1C3ECH6</accession>
<comment type="cofactor">
    <cofactor evidence="1">
        <name>Mg(2+)</name>
        <dbReference type="ChEBI" id="CHEBI:18420"/>
    </cofactor>
</comment>
<dbReference type="AlphaFoldDB" id="A0A1C3ECH6"/>
<evidence type="ECO:0000256" key="2">
    <source>
        <dbReference type="ARBA" id="ARBA00006706"/>
    </source>
</evidence>
<dbReference type="GO" id="GO:0004659">
    <property type="term" value="F:prenyltransferase activity"/>
    <property type="evidence" value="ECO:0007669"/>
    <property type="project" value="InterPro"/>
</dbReference>
<keyword evidence="4" id="KW-0479">Metal-binding</keyword>
<organism evidence="6 7">
    <name type="scientific">Planctopirus hydrillae</name>
    <dbReference type="NCBI Taxonomy" id="1841610"/>
    <lineage>
        <taxon>Bacteria</taxon>
        <taxon>Pseudomonadati</taxon>
        <taxon>Planctomycetota</taxon>
        <taxon>Planctomycetia</taxon>
        <taxon>Planctomycetales</taxon>
        <taxon>Planctomycetaceae</taxon>
        <taxon>Planctopirus</taxon>
    </lineage>
</organism>
<evidence type="ECO:0000256" key="1">
    <source>
        <dbReference type="ARBA" id="ARBA00001946"/>
    </source>
</evidence>
<sequence>MKQIPMSMTSTPASQVIVPVEEQHPEADKPKRRSTAQFKFVPETLAHREKIRSDAVAFGKTLDRSKPFTRNQLEAMAREMLARHGEPEKFLGFAMVMLGNVFWREQFLAIPFERRMLLLPHCLKHAEGCPADYDEFGLDCERCGACSIADYKVKAEKLGYKVLVAEGSPIVLKIIVSGHIDGILGVACLNVLEKAIDKVLIAGVPSYAVPLHSGDCKNTTLDESWVWECLDKYEPLPDHKTRSFVPLMRASNRAFDEHFETLTQPIRTDALKGDRAKAAGGADAHDQLSPLKFTETVVLDWLQHGGKRLRPFITLAAYDALTGAAGLTADHQDQALEYPPAVNRVAMAIEAFHKASLIHDDIQDNDQFRYGKETLHRQYGVGPAINLGDHLIGAGYRLVSASRKELGAEVAADILDAFSAAHMKLCEGQGAELQWSRSGRHDLTPAEAMKIYALKTSPAFEAALYAGIRMAGPVDDYAEMITQFSRHLGVAFQILNDLGDWLGDDHNKLVAGQDAQSMRPTLLWAMAWEAATSADREELLRVASSTYSPHAKFEAFKRVFEKLGIFTKAQALVEKSRARVETLADSVQPDPLRELLYFVIDTVLSEEHLPAAPAPVVVSMDALRKPVLHQLQVNA</sequence>
<dbReference type="SUPFAM" id="SSF48576">
    <property type="entry name" value="Terpenoid synthases"/>
    <property type="match status" value="1"/>
</dbReference>
<evidence type="ECO:0000256" key="4">
    <source>
        <dbReference type="ARBA" id="ARBA00022723"/>
    </source>
</evidence>
<keyword evidence="5" id="KW-0460">Magnesium</keyword>
<dbReference type="PANTHER" id="PTHR12001:SF69">
    <property type="entry name" value="ALL TRANS-POLYPRENYL-DIPHOSPHATE SYNTHASE PDSS1"/>
    <property type="match status" value="1"/>
</dbReference>
<dbReference type="Pfam" id="PF01976">
    <property type="entry name" value="DUF116"/>
    <property type="match status" value="1"/>
</dbReference>
<dbReference type="SFLD" id="SFLDS00005">
    <property type="entry name" value="Isoprenoid_Synthase_Type_I"/>
    <property type="match status" value="1"/>
</dbReference>
<dbReference type="InterPro" id="IPR008949">
    <property type="entry name" value="Isoprenoid_synthase_dom_sf"/>
</dbReference>
<name>A0A1C3ECH6_9PLAN</name>
<proteinExistence type="inferred from homology"/>
<dbReference type="Proteomes" id="UP000094828">
    <property type="component" value="Unassembled WGS sequence"/>
</dbReference>
<evidence type="ECO:0000313" key="6">
    <source>
        <dbReference type="EMBL" id="ODA30956.1"/>
    </source>
</evidence>
<reference evidence="6 7" key="1">
    <citation type="submission" date="2016-05" db="EMBL/GenBank/DDBJ databases">
        <title>Genomic and physiological characterization of Planctopirus sp. isolated from fresh water lake.</title>
        <authorList>
            <person name="Subhash Y."/>
            <person name="Ramana C."/>
        </authorList>
    </citation>
    <scope>NUCLEOTIDE SEQUENCE [LARGE SCALE GENOMIC DNA]</scope>
    <source>
        <strain evidence="6 7">JC280</strain>
    </source>
</reference>
<dbReference type="STRING" id="1841610.A6X21_23165"/>
<dbReference type="InterPro" id="IPR000092">
    <property type="entry name" value="Polyprenyl_synt"/>
</dbReference>
<dbReference type="EMBL" id="LYDR01000095">
    <property type="protein sequence ID" value="ODA30956.1"/>
    <property type="molecule type" value="Genomic_DNA"/>
</dbReference>
<dbReference type="Pfam" id="PF00348">
    <property type="entry name" value="polyprenyl_synt"/>
    <property type="match status" value="1"/>
</dbReference>
<evidence type="ECO:0000313" key="7">
    <source>
        <dbReference type="Proteomes" id="UP000094828"/>
    </source>
</evidence>
<keyword evidence="3" id="KW-0808">Transferase</keyword>
<comment type="caution">
    <text evidence="6">The sequence shown here is derived from an EMBL/GenBank/DDBJ whole genome shotgun (WGS) entry which is preliminary data.</text>
</comment>
<dbReference type="PANTHER" id="PTHR12001">
    <property type="entry name" value="GERANYLGERANYL PYROPHOSPHATE SYNTHASE"/>
    <property type="match status" value="1"/>
</dbReference>
<dbReference type="GO" id="GO:0008299">
    <property type="term" value="P:isoprenoid biosynthetic process"/>
    <property type="evidence" value="ECO:0007669"/>
    <property type="project" value="InterPro"/>
</dbReference>
<dbReference type="InterPro" id="IPR002829">
    <property type="entry name" value="DUF116"/>
</dbReference>
<keyword evidence="7" id="KW-1185">Reference proteome</keyword>